<dbReference type="EMBL" id="AP009389">
    <property type="protein sequence ID" value="BAF60642.1"/>
    <property type="molecule type" value="Genomic_DNA"/>
</dbReference>
<accession>A5CZE6</accession>
<organism evidence="1 2">
    <name type="scientific">Pelotomaculum thermopropionicum (strain DSM 13744 / JCM 10971 / SI)</name>
    <dbReference type="NCBI Taxonomy" id="370438"/>
    <lineage>
        <taxon>Bacteria</taxon>
        <taxon>Bacillati</taxon>
        <taxon>Bacillota</taxon>
        <taxon>Clostridia</taxon>
        <taxon>Eubacteriales</taxon>
        <taxon>Desulfotomaculaceae</taxon>
        <taxon>Pelotomaculum</taxon>
    </lineage>
</organism>
<dbReference type="Proteomes" id="UP000006556">
    <property type="component" value="Chromosome"/>
</dbReference>
<gene>
    <name evidence="1" type="ordered locus">PTH_2462</name>
</gene>
<keyword evidence="2" id="KW-1185">Reference proteome</keyword>
<evidence type="ECO:0000313" key="1">
    <source>
        <dbReference type="EMBL" id="BAF60642.1"/>
    </source>
</evidence>
<dbReference type="STRING" id="370438.PTH_2462"/>
<dbReference type="KEGG" id="pth:PTH_2462"/>
<reference evidence="2" key="1">
    <citation type="journal article" date="2008" name="Genome Res.">
        <title>The genome of Pelotomaculum thermopropionicum reveals niche-associated evolution in anaerobic microbiota.</title>
        <authorList>
            <person name="Kosaka T."/>
            <person name="Kato S."/>
            <person name="Shimoyama T."/>
            <person name="Ishii S."/>
            <person name="Abe T."/>
            <person name="Watanabe K."/>
        </authorList>
    </citation>
    <scope>NUCLEOTIDE SEQUENCE [LARGE SCALE GENOMIC DNA]</scope>
    <source>
        <strain evidence="2">DSM 13744 / JCM 10971 / SI</strain>
    </source>
</reference>
<evidence type="ECO:0000313" key="2">
    <source>
        <dbReference type="Proteomes" id="UP000006556"/>
    </source>
</evidence>
<proteinExistence type="predicted"/>
<sequence>MRFNKVKPGSLFACVLGARIVFYKVSQPETWEEGPCPACGDAAPWNARSVSSGRLAHVCKNEEVVLLESKQDRAIHETVYLQGDDARRFFKEGYCESCLRPAGEWARPDRFGGCEVHGDYDRGGNLCGFLCSQCAGAGS</sequence>
<dbReference type="eggNOG" id="ENOG50344Z1">
    <property type="taxonomic scope" value="Bacteria"/>
</dbReference>
<protein>
    <submittedName>
        <fullName evidence="1">Hypothetical membrane protein</fullName>
    </submittedName>
</protein>
<name>A5CZE6_PELTS</name>
<dbReference type="AlphaFoldDB" id="A5CZE6"/>
<dbReference type="HOGENOM" id="CLU_1843232_0_0_9"/>